<sequence>MIQQLLNQSLGTLACEIPGATRVFHAFNLDFCCGGQLSLSEAAKRRGIAAEKVAAELQALRGQPGNGEDWRQAPAEQLIAHILSRFHARHREQLPELIRLASRVEQVHGERDNCPNGLADHLREMQQELESHMLKEEQILFPVLLDGLGASAAAPISVMRMEHDQHGEALQRILDLTDNITPPSNACNTWRALYRGLDELRNDLMQHIHLENNVLFANALHAPAPCPA</sequence>
<evidence type="ECO:0000313" key="6">
    <source>
        <dbReference type="EMBL" id="MBB6342335.1"/>
    </source>
</evidence>
<dbReference type="InterPro" id="IPR019903">
    <property type="entry name" value="RIC_family"/>
</dbReference>
<name>A0A7X0EV01_9PSED</name>
<protein>
    <submittedName>
        <fullName evidence="6">Regulator of cell morphogenesis and NO signaling</fullName>
    </submittedName>
</protein>
<evidence type="ECO:0000256" key="4">
    <source>
        <dbReference type="ARBA" id="ARBA00023004"/>
    </source>
</evidence>
<keyword evidence="2" id="KW-0963">Cytoplasm</keyword>
<evidence type="ECO:0000256" key="2">
    <source>
        <dbReference type="ARBA" id="ARBA00022490"/>
    </source>
</evidence>
<dbReference type="RefSeq" id="WP_184683734.1">
    <property type="nucleotide sequence ID" value="NZ_JACHLL010000004.1"/>
</dbReference>
<dbReference type="GO" id="GO:0046872">
    <property type="term" value="F:metal ion binding"/>
    <property type="evidence" value="ECO:0007669"/>
    <property type="project" value="UniProtKB-KW"/>
</dbReference>
<dbReference type="PANTHER" id="PTHR36438:SF1">
    <property type="entry name" value="IRON-SULFUR CLUSTER REPAIR PROTEIN YTFE"/>
    <property type="match status" value="1"/>
</dbReference>
<dbReference type="NCBIfam" id="NF008221">
    <property type="entry name" value="PRK10992.1"/>
    <property type="match status" value="1"/>
</dbReference>
<dbReference type="CDD" id="cd12108">
    <property type="entry name" value="Hr-like"/>
    <property type="match status" value="1"/>
</dbReference>
<accession>A0A7X0EV01</accession>
<dbReference type="Gene3D" id="1.20.120.520">
    <property type="entry name" value="nmb1532 protein domain like"/>
    <property type="match status" value="1"/>
</dbReference>
<reference evidence="6 7" key="1">
    <citation type="submission" date="2020-08" db="EMBL/GenBank/DDBJ databases">
        <title>Functional genomics of gut bacteria from endangered species of beetles.</title>
        <authorList>
            <person name="Carlos-Shanley C."/>
        </authorList>
    </citation>
    <scope>NUCLEOTIDE SEQUENCE [LARGE SCALE GENOMIC DNA]</scope>
    <source>
        <strain evidence="6 7">S00202</strain>
    </source>
</reference>
<dbReference type="EMBL" id="JACHLL010000004">
    <property type="protein sequence ID" value="MBB6342335.1"/>
    <property type="molecule type" value="Genomic_DNA"/>
</dbReference>
<evidence type="ECO:0000256" key="3">
    <source>
        <dbReference type="ARBA" id="ARBA00022723"/>
    </source>
</evidence>
<gene>
    <name evidence="6" type="ORF">HNP49_002517</name>
</gene>
<feature type="domain" description="Hemerythrin-like" evidence="5">
    <location>
        <begin position="79"/>
        <end position="217"/>
    </location>
</feature>
<dbReference type="Proteomes" id="UP000557193">
    <property type="component" value="Unassembled WGS sequence"/>
</dbReference>
<organism evidence="6 7">
    <name type="scientific">Pseudomonas fluvialis</name>
    <dbReference type="NCBI Taxonomy" id="1793966"/>
    <lineage>
        <taxon>Bacteria</taxon>
        <taxon>Pseudomonadati</taxon>
        <taxon>Pseudomonadota</taxon>
        <taxon>Gammaproteobacteria</taxon>
        <taxon>Pseudomonadales</taxon>
        <taxon>Pseudomonadaceae</taxon>
        <taxon>Pseudomonas</taxon>
    </lineage>
</organism>
<proteinExistence type="predicted"/>
<keyword evidence="4" id="KW-0408">Iron</keyword>
<dbReference type="PANTHER" id="PTHR36438">
    <property type="entry name" value="IRON-SULFUR CLUSTER REPAIR PROTEIN YTFE"/>
    <property type="match status" value="1"/>
</dbReference>
<dbReference type="NCBIfam" id="TIGR03652">
    <property type="entry name" value="FeS_repair_RIC"/>
    <property type="match status" value="1"/>
</dbReference>
<evidence type="ECO:0000259" key="5">
    <source>
        <dbReference type="Pfam" id="PF01814"/>
    </source>
</evidence>
<keyword evidence="7" id="KW-1185">Reference proteome</keyword>
<comment type="subcellular location">
    <subcellularLocation>
        <location evidence="1">Cytoplasm</location>
    </subcellularLocation>
</comment>
<dbReference type="AlphaFoldDB" id="A0A7X0EV01"/>
<evidence type="ECO:0000313" key="7">
    <source>
        <dbReference type="Proteomes" id="UP000557193"/>
    </source>
</evidence>
<dbReference type="GO" id="GO:0005737">
    <property type="term" value="C:cytoplasm"/>
    <property type="evidence" value="ECO:0007669"/>
    <property type="project" value="UniProtKB-SubCell"/>
</dbReference>
<dbReference type="Pfam" id="PF04405">
    <property type="entry name" value="ScdA_N"/>
    <property type="match status" value="1"/>
</dbReference>
<dbReference type="InterPro" id="IPR012312">
    <property type="entry name" value="Hemerythrin-like"/>
</dbReference>
<evidence type="ECO:0000256" key="1">
    <source>
        <dbReference type="ARBA" id="ARBA00004496"/>
    </source>
</evidence>
<dbReference type="Pfam" id="PF01814">
    <property type="entry name" value="Hemerythrin"/>
    <property type="match status" value="1"/>
</dbReference>
<comment type="caution">
    <text evidence="6">The sequence shown here is derived from an EMBL/GenBank/DDBJ whole genome shotgun (WGS) entry which is preliminary data.</text>
</comment>
<keyword evidence="3" id="KW-0479">Metal-binding</keyword>